<evidence type="ECO:0000313" key="3">
    <source>
        <dbReference type="Proteomes" id="UP001044222"/>
    </source>
</evidence>
<evidence type="ECO:0000256" key="1">
    <source>
        <dbReference type="SAM" id="MobiDB-lite"/>
    </source>
</evidence>
<feature type="region of interest" description="Disordered" evidence="1">
    <location>
        <begin position="77"/>
        <end position="102"/>
    </location>
</feature>
<keyword evidence="3" id="KW-1185">Reference proteome</keyword>
<organism evidence="2 3">
    <name type="scientific">Anguilla anguilla</name>
    <name type="common">European freshwater eel</name>
    <name type="synonym">Muraena anguilla</name>
    <dbReference type="NCBI Taxonomy" id="7936"/>
    <lineage>
        <taxon>Eukaryota</taxon>
        <taxon>Metazoa</taxon>
        <taxon>Chordata</taxon>
        <taxon>Craniata</taxon>
        <taxon>Vertebrata</taxon>
        <taxon>Euteleostomi</taxon>
        <taxon>Actinopterygii</taxon>
        <taxon>Neopterygii</taxon>
        <taxon>Teleostei</taxon>
        <taxon>Anguilliformes</taxon>
        <taxon>Anguillidae</taxon>
        <taxon>Anguilla</taxon>
    </lineage>
</organism>
<dbReference type="Proteomes" id="UP001044222">
    <property type="component" value="Chromosome 8"/>
</dbReference>
<accession>A0A9D3M6H6</accession>
<dbReference type="EMBL" id="JAFIRN010000008">
    <property type="protein sequence ID" value="KAG5843350.1"/>
    <property type="molecule type" value="Genomic_DNA"/>
</dbReference>
<feature type="compositionally biased region" description="Low complexity" evidence="1">
    <location>
        <begin position="77"/>
        <end position="93"/>
    </location>
</feature>
<proteinExistence type="predicted"/>
<comment type="caution">
    <text evidence="2">The sequence shown here is derived from an EMBL/GenBank/DDBJ whole genome shotgun (WGS) entry which is preliminary data.</text>
</comment>
<feature type="non-terminal residue" evidence="2">
    <location>
        <position position="129"/>
    </location>
</feature>
<sequence>GRGRGRKGPSRVERGAKTTFAGRRRGDVRDGELCVPTETASERRAAHTRRTPAAPSAGAPAVPPVPCATAASCPCWPTASTSPSGPCGAPPASRTGCSGASPARRSVSQEAAAFAGSGACVAGPRLTAQ</sequence>
<reference evidence="2" key="1">
    <citation type="submission" date="2021-01" db="EMBL/GenBank/DDBJ databases">
        <title>A chromosome-scale assembly of European eel, Anguilla anguilla.</title>
        <authorList>
            <person name="Henkel C."/>
            <person name="Jong-Raadsen S.A."/>
            <person name="Dufour S."/>
            <person name="Weltzien F.-A."/>
            <person name="Palstra A.P."/>
            <person name="Pelster B."/>
            <person name="Spaink H.P."/>
            <person name="Van Den Thillart G.E."/>
            <person name="Jansen H."/>
            <person name="Zahm M."/>
            <person name="Klopp C."/>
            <person name="Cedric C."/>
            <person name="Louis A."/>
            <person name="Berthelot C."/>
            <person name="Parey E."/>
            <person name="Roest Crollius H."/>
            <person name="Montfort J."/>
            <person name="Robinson-Rechavi M."/>
            <person name="Bucao C."/>
            <person name="Bouchez O."/>
            <person name="Gislard M."/>
            <person name="Lluch J."/>
            <person name="Milhes M."/>
            <person name="Lampietro C."/>
            <person name="Lopez Roques C."/>
            <person name="Donnadieu C."/>
            <person name="Braasch I."/>
            <person name="Desvignes T."/>
            <person name="Postlethwait J."/>
            <person name="Bobe J."/>
            <person name="Guiguen Y."/>
            <person name="Dirks R."/>
        </authorList>
    </citation>
    <scope>NUCLEOTIDE SEQUENCE</scope>
    <source>
        <strain evidence="2">Tag_6206</strain>
        <tissue evidence="2">Liver</tissue>
    </source>
</reference>
<name>A0A9D3M6H6_ANGAN</name>
<evidence type="ECO:0000313" key="2">
    <source>
        <dbReference type="EMBL" id="KAG5843350.1"/>
    </source>
</evidence>
<protein>
    <submittedName>
        <fullName evidence="2">Uncharacterized protein</fullName>
    </submittedName>
</protein>
<feature type="compositionally biased region" description="Low complexity" evidence="1">
    <location>
        <begin position="51"/>
        <end position="60"/>
    </location>
</feature>
<dbReference type="AlphaFoldDB" id="A0A9D3M6H6"/>
<gene>
    <name evidence="2" type="ORF">ANANG_G00149950</name>
</gene>
<feature type="region of interest" description="Disordered" evidence="1">
    <location>
        <begin position="1"/>
        <end position="63"/>
    </location>
</feature>